<dbReference type="RefSeq" id="WP_282336112.1">
    <property type="nucleotide sequence ID" value="NZ_JASBRG010000007.1"/>
</dbReference>
<name>A0ABT6RJH9_9BACT</name>
<feature type="transmembrane region" description="Helical" evidence="1">
    <location>
        <begin position="12"/>
        <end position="29"/>
    </location>
</feature>
<comment type="caution">
    <text evidence="2">The sequence shown here is derived from an EMBL/GenBank/DDBJ whole genome shotgun (WGS) entry which is preliminary data.</text>
</comment>
<accession>A0ABT6RJH9</accession>
<evidence type="ECO:0000313" key="2">
    <source>
        <dbReference type="EMBL" id="MDI3321992.1"/>
    </source>
</evidence>
<sequence>MDGRNSNPWPLSAFVSLIDIGAIVGYRFVTDTGQVSTKFKVSLSNIFAPGANLIIGLPNMPLSVGGGLQWIPTLQRDPASNDFFNLDHSGMRYQVFVAVDLPLLNLHTSKYNLLVKAVNTNPHNHTDIWDNLKRGTI</sequence>
<keyword evidence="3" id="KW-1185">Reference proteome</keyword>
<organism evidence="2 3">
    <name type="scientific">Pinibacter soli</name>
    <dbReference type="NCBI Taxonomy" id="3044211"/>
    <lineage>
        <taxon>Bacteria</taxon>
        <taxon>Pseudomonadati</taxon>
        <taxon>Bacteroidota</taxon>
        <taxon>Chitinophagia</taxon>
        <taxon>Chitinophagales</taxon>
        <taxon>Chitinophagaceae</taxon>
        <taxon>Pinibacter</taxon>
    </lineage>
</organism>
<proteinExistence type="predicted"/>
<dbReference type="Proteomes" id="UP001226434">
    <property type="component" value="Unassembled WGS sequence"/>
</dbReference>
<evidence type="ECO:0000256" key="1">
    <source>
        <dbReference type="SAM" id="Phobius"/>
    </source>
</evidence>
<dbReference type="EMBL" id="JASBRG010000007">
    <property type="protein sequence ID" value="MDI3321992.1"/>
    <property type="molecule type" value="Genomic_DNA"/>
</dbReference>
<keyword evidence="1" id="KW-0812">Transmembrane</keyword>
<keyword evidence="1" id="KW-1133">Transmembrane helix</keyword>
<protein>
    <submittedName>
        <fullName evidence="2">Uncharacterized protein</fullName>
    </submittedName>
</protein>
<reference evidence="2 3" key="1">
    <citation type="submission" date="2023-05" db="EMBL/GenBank/DDBJ databases">
        <title>Genome sequence of Pinibacter sp. MAH-24.</title>
        <authorList>
            <person name="Huq M.A."/>
        </authorList>
    </citation>
    <scope>NUCLEOTIDE SEQUENCE [LARGE SCALE GENOMIC DNA]</scope>
    <source>
        <strain evidence="2 3">MAH-24</strain>
    </source>
</reference>
<evidence type="ECO:0000313" key="3">
    <source>
        <dbReference type="Proteomes" id="UP001226434"/>
    </source>
</evidence>
<gene>
    <name evidence="2" type="ORF">QJ048_19530</name>
</gene>
<keyword evidence="1" id="KW-0472">Membrane</keyword>